<comment type="caution">
    <text evidence="7">The sequence shown here is derived from an EMBL/GenBank/DDBJ whole genome shotgun (WGS) entry which is preliminary data.</text>
</comment>
<sequence length="1064" mass="121396">MEINKRRPRIVYVDPQGIFSEFQQELTSRLPLHNLHWNPGDRPLRTIPVLDVEFVPLGHQEKIHQNRGLTDEPLVRMLILEADGIDEYRGKLRKIAKEWRNDDAHIREPTGWLVAHYIGKGKPHSKSVWHKLNTDFEGHVVQIDMDFDLKADLDEMWGKFFAVLKYHALDAFSRRVASYESEIQKLEAGRNNVGWNFGTLFCIKEGLASSFERMNFLEDALQTYAELEKTVDPSCFTKNASCDTTSAILEVDQHKVSDTILEYNVSKFDYYRYLYSRQIRILIYQAEAAESTSKSLAERHIVFALQKAREYIVRLLSLLGGNISVSEAIKWQYRAACEVYRAIEPFVASSEAGRGELLLIEREALQALGQLKGYRIPGILSDIPLTEVTDDSVQAENSVDSDMDKLVADEETYVKEYVRLTQEVFEKFQSTSNLPRTIGYLVYQMAAVYYYHYEDWAKTIQLLDVLPRKYAKAGWLEISAELHRMFIDCAQKLGKNDKVIELAWSALYLRPVLSPELNDQCIQFIEELGDLQPTEAPVSRWFDVEILPYLHADGRYYVEVNLKKKDSLGFLGFDKAELFAYPQNMHVPIDQTPIVFSTTDVSGETLKLSTSRFVEGTIVFKKFMLSHKKQVLVDSVNLEMEMVPFSTAFNASLQVGREFATTKRNVDLKISSPTPVDVKVRMNAVDGVQLLTERISDTPLKQITEAVISVPALVDYTKERIGIRVVIEYSDGGWYEFLDDVDLSLFISVQSDEKLRADKVITRFLVESAESMPVIVQNISLSDSRDFSVIEAGESKPGIVLQGSPVHHYFTLGKSADSSKPRDLALEVKHRTVRTECEAIMWSHIDLDTYGLQAYSILVKRALRDIPVDIVLFIFQDRFKVDPDEVKKHLAARLGSVQLDHKSKLLEVVPQALCSGFLGHETEFPELDTVFRVLVPPPEKSVVHFVSLNFEESDCYLVGQAIKCQLCIKPDFTWAGPKDNKDEFTYRVLDSDNGLAFSGILWGKFSKDEVRVDLFLTPYKAGLLETPEVEITCNNSRIRMEVVLRHAARKIMVVPSINRLVVTF</sequence>
<evidence type="ECO:0000313" key="7">
    <source>
        <dbReference type="EMBL" id="PRT53339.1"/>
    </source>
</evidence>
<dbReference type="PANTHER" id="PTHR13251:SF3">
    <property type="entry name" value="TRAFFICKING PROTEIN PARTICLE COMPLEX SUBUNIT 10"/>
    <property type="match status" value="1"/>
</dbReference>
<dbReference type="InterPro" id="IPR056913">
    <property type="entry name" value="TRAPPC10/Trs130_N"/>
</dbReference>
<evidence type="ECO:0000256" key="1">
    <source>
        <dbReference type="ARBA" id="ARBA00004555"/>
    </source>
</evidence>
<name>A0A2T0FEF8_9ASCO</name>
<organism evidence="7 8">
    <name type="scientific">Wickerhamiella sorbophila</name>
    <dbReference type="NCBI Taxonomy" id="45607"/>
    <lineage>
        <taxon>Eukaryota</taxon>
        <taxon>Fungi</taxon>
        <taxon>Dikarya</taxon>
        <taxon>Ascomycota</taxon>
        <taxon>Saccharomycotina</taxon>
        <taxon>Dipodascomycetes</taxon>
        <taxon>Dipodascales</taxon>
        <taxon>Trichomonascaceae</taxon>
        <taxon>Wickerhamiella</taxon>
    </lineage>
</organism>
<dbReference type="GeneID" id="36514708"/>
<dbReference type="GO" id="GO:0005829">
    <property type="term" value="C:cytosol"/>
    <property type="evidence" value="ECO:0007669"/>
    <property type="project" value="GOC"/>
</dbReference>
<evidence type="ECO:0000259" key="6">
    <source>
        <dbReference type="Pfam" id="PF24967"/>
    </source>
</evidence>
<dbReference type="GO" id="GO:0034498">
    <property type="term" value="P:early endosome to Golgi transport"/>
    <property type="evidence" value="ECO:0007669"/>
    <property type="project" value="TreeGrafter"/>
</dbReference>
<dbReference type="STRING" id="45607.A0A2T0FEF8"/>
<feature type="domain" description="TRAPPC10/Trs130 N-terminal" evidence="5">
    <location>
        <begin position="5"/>
        <end position="288"/>
    </location>
</feature>
<dbReference type="AlphaFoldDB" id="A0A2T0FEF8"/>
<dbReference type="InterPro" id="IPR022233">
    <property type="entry name" value="TRAPPC10/Trs130_C"/>
</dbReference>
<comment type="subcellular location">
    <subcellularLocation>
        <location evidence="1">Golgi apparatus</location>
    </subcellularLocation>
</comment>
<reference evidence="7 8" key="1">
    <citation type="submission" date="2017-04" db="EMBL/GenBank/DDBJ databases">
        <title>Genome sequencing of [Candida] sorbophila.</title>
        <authorList>
            <person name="Ahn J.O."/>
        </authorList>
    </citation>
    <scope>NUCLEOTIDE SEQUENCE [LARGE SCALE GENOMIC DNA]</scope>
    <source>
        <strain evidence="7 8">DS02</strain>
    </source>
</reference>
<gene>
    <name evidence="7" type="ORF">B9G98_00959</name>
</gene>
<feature type="domain" description="Trs130 NTS" evidence="6">
    <location>
        <begin position="350"/>
        <end position="502"/>
    </location>
</feature>
<keyword evidence="3" id="KW-0333">Golgi apparatus</keyword>
<dbReference type="InterPro" id="IPR045126">
    <property type="entry name" value="TRAPPC10/Trs130"/>
</dbReference>
<evidence type="ECO:0000313" key="8">
    <source>
        <dbReference type="Proteomes" id="UP000238350"/>
    </source>
</evidence>
<dbReference type="GO" id="GO:1990071">
    <property type="term" value="C:TRAPPII protein complex"/>
    <property type="evidence" value="ECO:0007669"/>
    <property type="project" value="InterPro"/>
</dbReference>
<evidence type="ECO:0000259" key="5">
    <source>
        <dbReference type="Pfam" id="PF23036"/>
    </source>
</evidence>
<accession>A0A2T0FEF8</accession>
<keyword evidence="2" id="KW-0813">Transport</keyword>
<dbReference type="GO" id="GO:0006891">
    <property type="term" value="P:intra-Golgi vesicle-mediated transport"/>
    <property type="evidence" value="ECO:0007669"/>
    <property type="project" value="TreeGrafter"/>
</dbReference>
<dbReference type="OrthoDB" id="10256906at2759"/>
<evidence type="ECO:0000256" key="3">
    <source>
        <dbReference type="ARBA" id="ARBA00023034"/>
    </source>
</evidence>
<dbReference type="RefSeq" id="XP_024663285.1">
    <property type="nucleotide sequence ID" value="XM_024807517.1"/>
</dbReference>
<feature type="domain" description="TRAPPC10/Trs130 C-terminal" evidence="4">
    <location>
        <begin position="935"/>
        <end position="1035"/>
    </location>
</feature>
<dbReference type="InterPro" id="IPR056916">
    <property type="entry name" value="NTS_TR130"/>
</dbReference>
<dbReference type="Pfam" id="PF24967">
    <property type="entry name" value="NTS_TR130"/>
    <property type="match status" value="1"/>
</dbReference>
<proteinExistence type="predicted"/>
<dbReference type="Proteomes" id="UP000238350">
    <property type="component" value="Unassembled WGS sequence"/>
</dbReference>
<evidence type="ECO:0000256" key="2">
    <source>
        <dbReference type="ARBA" id="ARBA00022448"/>
    </source>
</evidence>
<keyword evidence="8" id="KW-1185">Reference proteome</keyword>
<evidence type="ECO:0000259" key="4">
    <source>
        <dbReference type="Pfam" id="PF12584"/>
    </source>
</evidence>
<dbReference type="Pfam" id="PF23036">
    <property type="entry name" value="TRAPPC10_1st"/>
    <property type="match status" value="1"/>
</dbReference>
<dbReference type="Pfam" id="PF12584">
    <property type="entry name" value="TRAPPC10"/>
    <property type="match status" value="1"/>
</dbReference>
<protein>
    <submittedName>
        <fullName evidence="7">Uncharacterized protein</fullName>
    </submittedName>
</protein>
<dbReference type="EMBL" id="NDIQ01000001">
    <property type="protein sequence ID" value="PRT53339.1"/>
    <property type="molecule type" value="Genomic_DNA"/>
</dbReference>
<dbReference type="PANTHER" id="PTHR13251">
    <property type="entry name" value="EPILEPSY HOLOPROSENCEPHALY CANDIDATE 1/TMEM1"/>
    <property type="match status" value="1"/>
</dbReference>